<evidence type="ECO:0000256" key="4">
    <source>
        <dbReference type="PROSITE-ProRule" id="PRU00169"/>
    </source>
</evidence>
<dbReference type="InterPro" id="IPR036890">
    <property type="entry name" value="HATPase_C_sf"/>
</dbReference>
<evidence type="ECO:0000256" key="1">
    <source>
        <dbReference type="ARBA" id="ARBA00000085"/>
    </source>
</evidence>
<keyword evidence="9" id="KW-1185">Reference proteome</keyword>
<dbReference type="InterPro" id="IPR001789">
    <property type="entry name" value="Sig_transdc_resp-reg_receiver"/>
</dbReference>
<dbReference type="SMART" id="SM00388">
    <property type="entry name" value="HisKA"/>
    <property type="match status" value="1"/>
</dbReference>
<reference evidence="8 9" key="1">
    <citation type="submission" date="2015-11" db="EMBL/GenBank/DDBJ databases">
        <title>Draft Genome Sequence of the Strain BR 10303 (Bradyrhizobium sp.) isolated from nodules of Centrolobium paraense.</title>
        <authorList>
            <person name="Zelli J.E."/>
            <person name="Simoes-Araujo J.L."/>
            <person name="Barauna A.C."/>
            <person name="Silva K."/>
        </authorList>
    </citation>
    <scope>NUCLEOTIDE SEQUENCE [LARGE SCALE GENOMIC DNA]</scope>
    <source>
        <strain evidence="8 9">BR 10303</strain>
    </source>
</reference>
<evidence type="ECO:0000256" key="5">
    <source>
        <dbReference type="SAM" id="Phobius"/>
    </source>
</evidence>
<protein>
    <recommendedName>
        <fullName evidence="2">histidine kinase</fullName>
        <ecNumber evidence="2">2.7.13.3</ecNumber>
    </recommendedName>
</protein>
<dbReference type="GO" id="GO:0000155">
    <property type="term" value="F:phosphorelay sensor kinase activity"/>
    <property type="evidence" value="ECO:0007669"/>
    <property type="project" value="InterPro"/>
</dbReference>
<feature type="modified residue" description="4-aspartylphosphate" evidence="4">
    <location>
        <position position="471"/>
    </location>
</feature>
<evidence type="ECO:0000256" key="2">
    <source>
        <dbReference type="ARBA" id="ARBA00012438"/>
    </source>
</evidence>
<dbReference type="Pfam" id="PF02518">
    <property type="entry name" value="HATPase_c"/>
    <property type="match status" value="1"/>
</dbReference>
<dbReference type="Pfam" id="PF25487">
    <property type="entry name" value="ETR1_N"/>
    <property type="match status" value="1"/>
</dbReference>
<feature type="transmembrane region" description="Helical" evidence="5">
    <location>
        <begin position="65"/>
        <end position="90"/>
    </location>
</feature>
<dbReference type="PROSITE" id="PS50110">
    <property type="entry name" value="RESPONSE_REGULATORY"/>
    <property type="match status" value="1"/>
</dbReference>
<keyword evidence="8" id="KW-0808">Transferase</keyword>
<feature type="domain" description="Response regulatory" evidence="7">
    <location>
        <begin position="421"/>
        <end position="537"/>
    </location>
</feature>
<dbReference type="PROSITE" id="PS50109">
    <property type="entry name" value="HIS_KIN"/>
    <property type="match status" value="1"/>
</dbReference>
<dbReference type="OrthoDB" id="9796100at2"/>
<dbReference type="Pfam" id="PF00072">
    <property type="entry name" value="Response_reg"/>
    <property type="match status" value="1"/>
</dbReference>
<dbReference type="SMART" id="SM00387">
    <property type="entry name" value="HATPase_c"/>
    <property type="match status" value="1"/>
</dbReference>
<dbReference type="Gene3D" id="3.40.50.2300">
    <property type="match status" value="1"/>
</dbReference>
<dbReference type="InterPro" id="IPR005467">
    <property type="entry name" value="His_kinase_dom"/>
</dbReference>
<keyword evidence="5" id="KW-1133">Transmembrane helix</keyword>
<comment type="catalytic activity">
    <reaction evidence="1">
        <text>ATP + protein L-histidine = ADP + protein N-phospho-L-histidine.</text>
        <dbReference type="EC" id="2.7.13.3"/>
    </reaction>
</comment>
<dbReference type="PANTHER" id="PTHR43065:SF49">
    <property type="entry name" value="HISTIDINE KINASE"/>
    <property type="match status" value="1"/>
</dbReference>
<dbReference type="Proteomes" id="UP000057737">
    <property type="component" value="Unassembled WGS sequence"/>
</dbReference>
<sequence length="555" mass="60676">MWSFLERLLDSSTLSPHGICLLWEPELIWLHVISDAIIAASYFSIPFALAIVVSKRRDFQFGWMAWPFATFILACGLTHVFSIYTLWFPIYGLEGLVKALTAIASIFTAVLLWPLIPRVLAIPTEAQLREAHIALEEEGRQRQRSEVLLQRFREAEANEAKIRQAQKMEAVGQLTGGIAHDFNNILTVITGTIDILAEAVTHHRQLAEITGLIRDAAERGASLTRHLLAFARRQPLQPTDVDIDALMVDTIELLRPTIGDHVGIDFRPTPGLPRALVDSNQLVTAIINLALNARDAMPKGGTLLIETRAAELKPADVQGHDGLAAGDYVAIVLSDTGHGIAEADLAKVFEPFFTTKDVGKGTGLGLSMVYGFVKQSNGHILLDSEIGRGTRVVLYLPRAVVTSQPVVTDKRQPELRGAQEIVLVVEDDKLVRNYVLAQIESLGYTTLSANNGAEALAVLDSAAPVDLLFTDVIMPGAMNGRDLAIEAQKRRPTLRVLFTSGYTENAIDQDGRLDEGILFLAKPYSRAQLARMLRVALREGEPQAVREEAGGVVGG</sequence>
<evidence type="ECO:0000259" key="7">
    <source>
        <dbReference type="PROSITE" id="PS50110"/>
    </source>
</evidence>
<dbReference type="AlphaFoldDB" id="A0A109JE04"/>
<evidence type="ECO:0000256" key="3">
    <source>
        <dbReference type="ARBA" id="ARBA00022553"/>
    </source>
</evidence>
<dbReference type="PRINTS" id="PR00344">
    <property type="entry name" value="BCTRLSENSOR"/>
</dbReference>
<name>A0A109JE04_9BRAD</name>
<dbReference type="InterPro" id="IPR011006">
    <property type="entry name" value="CheY-like_superfamily"/>
</dbReference>
<comment type="caution">
    <text evidence="8">The sequence shown here is derived from an EMBL/GenBank/DDBJ whole genome shotgun (WGS) entry which is preliminary data.</text>
</comment>
<dbReference type="EC" id="2.7.13.3" evidence="2"/>
<keyword evidence="8" id="KW-0418">Kinase</keyword>
<evidence type="ECO:0000259" key="6">
    <source>
        <dbReference type="PROSITE" id="PS50109"/>
    </source>
</evidence>
<feature type="transmembrane region" description="Helical" evidence="5">
    <location>
        <begin position="28"/>
        <end position="53"/>
    </location>
</feature>
<evidence type="ECO:0000313" key="8">
    <source>
        <dbReference type="EMBL" id="KWV47202.1"/>
    </source>
</evidence>
<dbReference type="Gene3D" id="3.30.565.10">
    <property type="entry name" value="Histidine kinase-like ATPase, C-terminal domain"/>
    <property type="match status" value="1"/>
</dbReference>
<dbReference type="CDD" id="cd18161">
    <property type="entry name" value="REC_hyHK_blue-like"/>
    <property type="match status" value="1"/>
</dbReference>
<dbReference type="InterPro" id="IPR058544">
    <property type="entry name" value="ETR1_N"/>
</dbReference>
<dbReference type="RefSeq" id="WP_066513827.1">
    <property type="nucleotide sequence ID" value="NZ_LNCU01000114.1"/>
</dbReference>
<dbReference type="InterPro" id="IPR036097">
    <property type="entry name" value="HisK_dim/P_sf"/>
</dbReference>
<organism evidence="8 9">
    <name type="scientific">Bradyrhizobium macuxiense</name>
    <dbReference type="NCBI Taxonomy" id="1755647"/>
    <lineage>
        <taxon>Bacteria</taxon>
        <taxon>Pseudomonadati</taxon>
        <taxon>Pseudomonadota</taxon>
        <taxon>Alphaproteobacteria</taxon>
        <taxon>Hyphomicrobiales</taxon>
        <taxon>Nitrobacteraceae</taxon>
        <taxon>Bradyrhizobium</taxon>
    </lineage>
</organism>
<dbReference type="PANTHER" id="PTHR43065">
    <property type="entry name" value="SENSOR HISTIDINE KINASE"/>
    <property type="match status" value="1"/>
</dbReference>
<keyword evidence="5" id="KW-0812">Transmembrane</keyword>
<feature type="domain" description="Histidine kinase" evidence="6">
    <location>
        <begin position="177"/>
        <end position="400"/>
    </location>
</feature>
<dbReference type="SUPFAM" id="SSF55874">
    <property type="entry name" value="ATPase domain of HSP90 chaperone/DNA topoisomerase II/histidine kinase"/>
    <property type="match status" value="1"/>
</dbReference>
<dbReference type="EMBL" id="LNCU01000114">
    <property type="protein sequence ID" value="KWV47202.1"/>
    <property type="molecule type" value="Genomic_DNA"/>
</dbReference>
<dbReference type="InterPro" id="IPR004358">
    <property type="entry name" value="Sig_transdc_His_kin-like_C"/>
</dbReference>
<dbReference type="Pfam" id="PF00512">
    <property type="entry name" value="HisKA"/>
    <property type="match status" value="1"/>
</dbReference>
<dbReference type="SUPFAM" id="SSF47384">
    <property type="entry name" value="Homodimeric domain of signal transducing histidine kinase"/>
    <property type="match status" value="1"/>
</dbReference>
<gene>
    <name evidence="8" type="ORF">AS156_20290</name>
</gene>
<dbReference type="SMART" id="SM00448">
    <property type="entry name" value="REC"/>
    <property type="match status" value="1"/>
</dbReference>
<dbReference type="InterPro" id="IPR003594">
    <property type="entry name" value="HATPase_dom"/>
</dbReference>
<keyword evidence="5" id="KW-0472">Membrane</keyword>
<evidence type="ECO:0000313" key="9">
    <source>
        <dbReference type="Proteomes" id="UP000057737"/>
    </source>
</evidence>
<accession>A0A109JE04</accession>
<dbReference type="CDD" id="cd00082">
    <property type="entry name" value="HisKA"/>
    <property type="match status" value="1"/>
</dbReference>
<proteinExistence type="predicted"/>
<dbReference type="InterPro" id="IPR003661">
    <property type="entry name" value="HisK_dim/P_dom"/>
</dbReference>
<dbReference type="SUPFAM" id="SSF52172">
    <property type="entry name" value="CheY-like"/>
    <property type="match status" value="1"/>
</dbReference>
<dbReference type="Gene3D" id="1.10.287.130">
    <property type="match status" value="1"/>
</dbReference>
<keyword evidence="3 4" id="KW-0597">Phosphoprotein</keyword>